<dbReference type="GO" id="GO:0016787">
    <property type="term" value="F:hydrolase activity"/>
    <property type="evidence" value="ECO:0007669"/>
    <property type="project" value="UniProtKB-KW"/>
</dbReference>
<evidence type="ECO:0000313" key="2">
    <source>
        <dbReference type="Proteomes" id="UP000434172"/>
    </source>
</evidence>
<dbReference type="EMBL" id="WOWK01000137">
    <property type="protein sequence ID" value="KAF0317113.1"/>
    <property type="molecule type" value="Genomic_DNA"/>
</dbReference>
<accession>A0A8H3VX91</accession>
<protein>
    <submittedName>
        <fullName evidence="1">Carboxylic ester hydrolase</fullName>
    </submittedName>
</protein>
<name>A0A8H3VX91_9PEZI</name>
<dbReference type="Proteomes" id="UP000434172">
    <property type="component" value="Unassembled WGS sequence"/>
</dbReference>
<organism evidence="1 2">
    <name type="scientific">Colletotrichum asianum</name>
    <dbReference type="NCBI Taxonomy" id="702518"/>
    <lineage>
        <taxon>Eukaryota</taxon>
        <taxon>Fungi</taxon>
        <taxon>Dikarya</taxon>
        <taxon>Ascomycota</taxon>
        <taxon>Pezizomycotina</taxon>
        <taxon>Sordariomycetes</taxon>
        <taxon>Hypocreomycetidae</taxon>
        <taxon>Glomerellales</taxon>
        <taxon>Glomerellaceae</taxon>
        <taxon>Colletotrichum</taxon>
        <taxon>Colletotrichum gloeosporioides species complex</taxon>
    </lineage>
</organism>
<dbReference type="AlphaFoldDB" id="A0A8H3VX91"/>
<keyword evidence="1" id="KW-0378">Hydrolase</keyword>
<comment type="caution">
    <text evidence="1">The sequence shown here is derived from an EMBL/GenBank/DDBJ whole genome shotgun (WGS) entry which is preliminary data.</text>
</comment>
<evidence type="ECO:0000313" key="1">
    <source>
        <dbReference type="EMBL" id="KAF0317113.1"/>
    </source>
</evidence>
<sequence length="90" mass="10168">MVQIPQPFTFEGALDLVMETAISKGLMDPEETKCQVKLQCITEYDNFGKEAQGYFFPSLAMFHSCEHITGKVIQAPRRRGKDFILVIGIL</sequence>
<keyword evidence="2" id="KW-1185">Reference proteome</keyword>
<gene>
    <name evidence="1" type="ORF">GQ607_015630</name>
</gene>
<reference evidence="1 2" key="1">
    <citation type="submission" date="2019-12" db="EMBL/GenBank/DDBJ databases">
        <title>A genome sequence resource for the geographically widespread anthracnose pathogen Colletotrichum asianum.</title>
        <authorList>
            <person name="Meng Y."/>
        </authorList>
    </citation>
    <scope>NUCLEOTIDE SEQUENCE [LARGE SCALE GENOMIC DNA]</scope>
    <source>
        <strain evidence="1 2">ICMP 18580</strain>
    </source>
</reference>
<proteinExistence type="predicted"/>